<dbReference type="AlphaFoldDB" id="A0A0W0FZD8"/>
<evidence type="ECO:0000313" key="1">
    <source>
        <dbReference type="EMBL" id="KTB41525.1"/>
    </source>
</evidence>
<evidence type="ECO:0000313" key="2">
    <source>
        <dbReference type="Proteomes" id="UP000054988"/>
    </source>
</evidence>
<organism evidence="1 2">
    <name type="scientific">Moniliophthora roreri</name>
    <name type="common">Frosty pod rot fungus</name>
    <name type="synonym">Monilia roreri</name>
    <dbReference type="NCBI Taxonomy" id="221103"/>
    <lineage>
        <taxon>Eukaryota</taxon>
        <taxon>Fungi</taxon>
        <taxon>Dikarya</taxon>
        <taxon>Basidiomycota</taxon>
        <taxon>Agaricomycotina</taxon>
        <taxon>Agaricomycetes</taxon>
        <taxon>Agaricomycetidae</taxon>
        <taxon>Agaricales</taxon>
        <taxon>Marasmiineae</taxon>
        <taxon>Marasmiaceae</taxon>
        <taxon>Moniliophthora</taxon>
    </lineage>
</organism>
<name>A0A0W0FZD8_MONRR</name>
<protein>
    <submittedName>
        <fullName evidence="1">Uncharacterized protein</fullName>
    </submittedName>
</protein>
<dbReference type="Proteomes" id="UP000054988">
    <property type="component" value="Unassembled WGS sequence"/>
</dbReference>
<proteinExistence type="predicted"/>
<comment type="caution">
    <text evidence="1">The sequence shown here is derived from an EMBL/GenBank/DDBJ whole genome shotgun (WGS) entry which is preliminary data.</text>
</comment>
<dbReference type="EMBL" id="LATX01001446">
    <property type="protein sequence ID" value="KTB41525.1"/>
    <property type="molecule type" value="Genomic_DNA"/>
</dbReference>
<gene>
    <name evidence="1" type="ORF">WG66_5895</name>
</gene>
<sequence length="127" mass="14531">MATWTDELNPQCLWEAFKTRILEKARERAKIIIPKIKREINDITFKLEAISKGPTLDDEERALSKAVFYQKLVELETKQHNAARLSSQAKNRLEGEPISLLNSDYKVFTKALTVELAKAAPKLIHPD</sequence>
<accession>A0A0W0FZD8</accession>
<reference evidence="1 2" key="1">
    <citation type="submission" date="2015-12" db="EMBL/GenBank/DDBJ databases">
        <title>Draft genome sequence of Moniliophthora roreri, the causal agent of frosty pod rot of cacao.</title>
        <authorList>
            <person name="Aime M.C."/>
            <person name="Diaz-Valderrama J.R."/>
            <person name="Kijpornyongpan T."/>
            <person name="Phillips-Mora W."/>
        </authorList>
    </citation>
    <scope>NUCLEOTIDE SEQUENCE [LARGE SCALE GENOMIC DNA]</scope>
    <source>
        <strain evidence="1 2">MCA 2952</strain>
    </source>
</reference>